<gene>
    <name evidence="1" type="ORF">FNE76_02985</name>
</gene>
<evidence type="ECO:0000313" key="2">
    <source>
        <dbReference type="Proteomes" id="UP000319322"/>
    </source>
</evidence>
<name>A0A553V0I9_9HELI</name>
<reference evidence="1 2" key="3">
    <citation type="submission" date="2019-07" db="EMBL/GenBank/DDBJ databases">
        <authorList>
            <person name="Papic B."/>
        </authorList>
    </citation>
    <scope>NUCLEOTIDE SEQUENCE [LARGE SCALE GENOMIC DNA]</scope>
    <source>
        <strain evidence="1 2">L8b</strain>
    </source>
</reference>
<dbReference type="EMBL" id="VKGC01000005">
    <property type="protein sequence ID" value="TSA85731.1"/>
    <property type="molecule type" value="Genomic_DNA"/>
</dbReference>
<evidence type="ECO:0000313" key="1">
    <source>
        <dbReference type="EMBL" id="TSA85731.1"/>
    </source>
</evidence>
<accession>A0A553V0I9</accession>
<organism evidence="1 2">
    <name type="scientific">Helicobacter mehlei</name>
    <dbReference type="NCBI Taxonomy" id="2316080"/>
    <lineage>
        <taxon>Bacteria</taxon>
        <taxon>Pseudomonadati</taxon>
        <taxon>Campylobacterota</taxon>
        <taxon>Epsilonproteobacteria</taxon>
        <taxon>Campylobacterales</taxon>
        <taxon>Helicobacteraceae</taxon>
        <taxon>Helicobacter</taxon>
    </lineage>
</organism>
<dbReference type="Proteomes" id="UP000319322">
    <property type="component" value="Unassembled WGS sequence"/>
</dbReference>
<reference evidence="1 2" key="2">
    <citation type="submission" date="2019-07" db="EMBL/GenBank/DDBJ databases">
        <title>Helicobacter labacensis sp. nov., Helicobacter mehlei sp. nov. and Helicobacter vulpis sp. nov., isolated from gastric mucosa of red fox (Vulpis vulpis).</title>
        <authorList>
            <person name="Kusar D."/>
            <person name="Gruntar I."/>
            <person name="Pate M."/>
            <person name="Zajc U."/>
            <person name="Ocepek M."/>
        </authorList>
    </citation>
    <scope>NUCLEOTIDE SEQUENCE [LARGE SCALE GENOMIC DNA]</scope>
    <source>
        <strain evidence="1 2">L8b</strain>
    </source>
</reference>
<dbReference type="RefSeq" id="WP_120948040.1">
    <property type="nucleotide sequence ID" value="NZ_QXQS01000004.1"/>
</dbReference>
<dbReference type="AlphaFoldDB" id="A0A553V0I9"/>
<protein>
    <submittedName>
        <fullName evidence="1">Uncharacterized protein</fullName>
    </submittedName>
</protein>
<proteinExistence type="predicted"/>
<reference evidence="2" key="1">
    <citation type="submission" date="2019-07" db="EMBL/GenBank/DDBJ databases">
        <title>Helicobacter labacensis sp. nov., Helicobacter mehlei sp. nov. and Helicobacter vulpis sp. nov., isolated from gastric mucosa of red fox (Vulpis vulpis).</title>
        <authorList>
            <person name="Papic B."/>
        </authorList>
    </citation>
    <scope>NUCLEOTIDE SEQUENCE [LARGE SCALE GENOMIC DNA]</scope>
    <source>
        <strain evidence="2">L8b</strain>
    </source>
</reference>
<comment type="caution">
    <text evidence="1">The sequence shown here is derived from an EMBL/GenBank/DDBJ whole genome shotgun (WGS) entry which is preliminary data.</text>
</comment>
<keyword evidence="2" id="KW-1185">Reference proteome</keyword>
<sequence>MPIAPKPVKFICSCGYSKVVSFKSDCLSGADLAQIGNTCPKCNKEMQRGTPSVFDRLFKGVW</sequence>